<dbReference type="PROSITE" id="PS00392">
    <property type="entry name" value="DDC_GAD_HDC_YDC"/>
    <property type="match status" value="1"/>
</dbReference>
<dbReference type="GO" id="GO:0030170">
    <property type="term" value="F:pyridoxal phosphate binding"/>
    <property type="evidence" value="ECO:0007669"/>
    <property type="project" value="InterPro"/>
</dbReference>
<dbReference type="SUPFAM" id="SSF53383">
    <property type="entry name" value="PLP-dependent transferases"/>
    <property type="match status" value="1"/>
</dbReference>
<dbReference type="InterPro" id="IPR010977">
    <property type="entry name" value="Aromatic_deC"/>
</dbReference>
<organism evidence="7 8">
    <name type="scientific">Pyricularia oryzae</name>
    <name type="common">Rice blast fungus</name>
    <name type="synonym">Magnaporthe oryzae</name>
    <dbReference type="NCBI Taxonomy" id="318829"/>
    <lineage>
        <taxon>Eukaryota</taxon>
        <taxon>Fungi</taxon>
        <taxon>Dikarya</taxon>
        <taxon>Ascomycota</taxon>
        <taxon>Pezizomycotina</taxon>
        <taxon>Sordariomycetes</taxon>
        <taxon>Sordariomycetidae</taxon>
        <taxon>Magnaporthales</taxon>
        <taxon>Pyriculariaceae</taxon>
        <taxon>Pyricularia</taxon>
    </lineage>
</organism>
<dbReference type="Gene3D" id="3.40.640.10">
    <property type="entry name" value="Type I PLP-dependent aspartate aminotransferase-like (Major domain)"/>
    <property type="match status" value="1"/>
</dbReference>
<keyword evidence="4 6" id="KW-0456">Lyase</keyword>
<sequence>MSEPQVGPAEPRLICNSPQWQAESRFLSDAYSTLRLSVGQRESTTTPSASAVEKAVEALPKPGSPSYLSGLGSEAVLRHINEDIVPALNGQNLGSRYYGFVTGGALPVAEAADNIVSALDQNVHVHLPSETVATAVEDAALGMVTSLLRLEPEQWPGRIFTTGATASNVLGLACGREAVISQRLIAAGLDPKVYSVGDLGLLQACIKTGVHEIQVLTSMGHSSLYKAASIVGIGRRSVKALPLSDAEPFRLDIAAVENETAREGVATIIAVSAGEVNTSGYATSSREDMVKLRAIADRYGAWIHVDGAFGIFARALPQTDEFSRLQEGVAGLELASSITADGHKLLNVPYDCGIFLTRNQTIQSEVFRNPNAAYLPPSESRTIQNPLDIGIENSRRFRALPVYAVLLSEGRQGMSDMFARMVRMARRVAAFVRASEEYELLLDEEEVGIIVLFRATNAGLNKILVQRINETRDIYVSPTSWQGSPAIRLAVSSWRVDVEKDGVVVEGILKEVAKKYQLEQS</sequence>
<comment type="cofactor">
    <cofactor evidence="1 5 6">
        <name>pyridoxal 5'-phosphate</name>
        <dbReference type="ChEBI" id="CHEBI:597326"/>
    </cofactor>
</comment>
<dbReference type="GO" id="GO:0005737">
    <property type="term" value="C:cytoplasm"/>
    <property type="evidence" value="ECO:0007669"/>
    <property type="project" value="TreeGrafter"/>
</dbReference>
<evidence type="ECO:0008006" key="9">
    <source>
        <dbReference type="Google" id="ProtNLM"/>
    </source>
</evidence>
<keyword evidence="3 5" id="KW-0663">Pyridoxal phosphate</keyword>
<dbReference type="Pfam" id="PF00282">
    <property type="entry name" value="Pyridoxal_deC"/>
    <property type="match status" value="1"/>
</dbReference>
<dbReference type="GO" id="GO:0016831">
    <property type="term" value="F:carboxy-lyase activity"/>
    <property type="evidence" value="ECO:0007669"/>
    <property type="project" value="InterPro"/>
</dbReference>
<evidence type="ECO:0000256" key="4">
    <source>
        <dbReference type="ARBA" id="ARBA00023239"/>
    </source>
</evidence>
<evidence type="ECO:0000256" key="3">
    <source>
        <dbReference type="ARBA" id="ARBA00022898"/>
    </source>
</evidence>
<dbReference type="GO" id="GO:0019752">
    <property type="term" value="P:carboxylic acid metabolic process"/>
    <property type="evidence" value="ECO:0007669"/>
    <property type="project" value="InterPro"/>
</dbReference>
<name>A0A4P7N4Q1_PYROR</name>
<dbReference type="InterPro" id="IPR015422">
    <property type="entry name" value="PyrdxlP-dep_Trfase_small"/>
</dbReference>
<accession>A0A4P7N4Q1</accession>
<dbReference type="EMBL" id="CP034205">
    <property type="protein sequence ID" value="QBZ57363.1"/>
    <property type="molecule type" value="Genomic_DNA"/>
</dbReference>
<dbReference type="InterPro" id="IPR015421">
    <property type="entry name" value="PyrdxlP-dep_Trfase_major"/>
</dbReference>
<feature type="modified residue" description="N6-(pyridoxal phosphate)lysine" evidence="5">
    <location>
        <position position="344"/>
    </location>
</feature>
<dbReference type="PANTHER" id="PTHR11999">
    <property type="entry name" value="GROUP II PYRIDOXAL-5-PHOSPHATE DECARBOXYLASE"/>
    <property type="match status" value="1"/>
</dbReference>
<dbReference type="InterPro" id="IPR021115">
    <property type="entry name" value="Pyridoxal-P_BS"/>
</dbReference>
<comment type="similarity">
    <text evidence="2 6">Belongs to the group II decarboxylase family.</text>
</comment>
<evidence type="ECO:0000256" key="2">
    <source>
        <dbReference type="ARBA" id="ARBA00009533"/>
    </source>
</evidence>
<evidence type="ECO:0000256" key="1">
    <source>
        <dbReference type="ARBA" id="ARBA00001933"/>
    </source>
</evidence>
<gene>
    <name evidence="7" type="ORF">PoMZ_02287</name>
</gene>
<evidence type="ECO:0000313" key="7">
    <source>
        <dbReference type="EMBL" id="QBZ57363.1"/>
    </source>
</evidence>
<dbReference type="InterPro" id="IPR015424">
    <property type="entry name" value="PyrdxlP-dep_Trfase"/>
</dbReference>
<proteinExistence type="inferred from homology"/>
<evidence type="ECO:0000256" key="5">
    <source>
        <dbReference type="PIRSR" id="PIRSR602129-50"/>
    </source>
</evidence>
<reference evidence="7 8" key="1">
    <citation type="journal article" date="2019" name="Mol. Biol. Evol.">
        <title>Blast fungal genomes show frequent chromosomal changes, gene gains and losses, and effector gene turnover.</title>
        <authorList>
            <person name="Gomez Luciano L.B."/>
            <person name="Jason Tsai I."/>
            <person name="Chuma I."/>
            <person name="Tosa Y."/>
            <person name="Chen Y.H."/>
            <person name="Li J.Y."/>
            <person name="Li M.Y."/>
            <person name="Jade Lu M.Y."/>
            <person name="Nakayashiki H."/>
            <person name="Li W.H."/>
        </authorList>
    </citation>
    <scope>NUCLEOTIDE SEQUENCE [LARGE SCALE GENOMIC DNA]</scope>
    <source>
        <strain evidence="7">MZ5-1-6</strain>
    </source>
</reference>
<protein>
    <recommendedName>
        <fullName evidence="9">Pyridoxal-dependent decarboxylase</fullName>
    </recommendedName>
</protein>
<dbReference type="Proteomes" id="UP000294847">
    <property type="component" value="Chromosome 2"/>
</dbReference>
<evidence type="ECO:0000256" key="6">
    <source>
        <dbReference type="RuleBase" id="RU000382"/>
    </source>
</evidence>
<dbReference type="PANTHER" id="PTHR11999:SF165">
    <property type="entry name" value="DECARBOXYLASE, PUTATIVE (AFU_ORTHOLOGUE AFUA_2G04980)-RELATED"/>
    <property type="match status" value="1"/>
</dbReference>
<dbReference type="AlphaFoldDB" id="A0A4P7N4Q1"/>
<dbReference type="InterPro" id="IPR002129">
    <property type="entry name" value="PyrdxlP-dep_de-COase"/>
</dbReference>
<dbReference type="Gene3D" id="3.90.1150.10">
    <property type="entry name" value="Aspartate Aminotransferase, domain 1"/>
    <property type="match status" value="1"/>
</dbReference>
<evidence type="ECO:0000313" key="8">
    <source>
        <dbReference type="Proteomes" id="UP000294847"/>
    </source>
</evidence>